<dbReference type="STRING" id="694427.Palpr_0433"/>
<keyword evidence="7" id="KW-0813">Transport</keyword>
<dbReference type="HOGENOM" id="CLU_085305_3_4_10"/>
<accession>E4T1J9</accession>
<evidence type="ECO:0000256" key="2">
    <source>
        <dbReference type="ARBA" id="ARBA00005811"/>
    </source>
</evidence>
<evidence type="ECO:0000256" key="7">
    <source>
        <dbReference type="RuleBase" id="RU003879"/>
    </source>
</evidence>
<evidence type="ECO:0000256" key="1">
    <source>
        <dbReference type="ARBA" id="ARBA00004162"/>
    </source>
</evidence>
<keyword evidence="6 8" id="KW-0472">Membrane</keyword>
<protein>
    <submittedName>
        <fullName evidence="9">Biopolymer transport protein ExbD/TolR</fullName>
    </submittedName>
</protein>
<reference evidence="9 10" key="2">
    <citation type="journal article" date="2011" name="Stand. Genomic Sci.">
        <title>Complete genome sequence of Paludibacter propionicigenes type strain (WB4).</title>
        <authorList>
            <person name="Gronow S."/>
            <person name="Munk C."/>
            <person name="Lapidus A."/>
            <person name="Nolan M."/>
            <person name="Lucas S."/>
            <person name="Hammon N."/>
            <person name="Deshpande S."/>
            <person name="Cheng J.F."/>
            <person name="Tapia R."/>
            <person name="Han C."/>
            <person name="Goodwin L."/>
            <person name="Pitluck S."/>
            <person name="Liolios K."/>
            <person name="Ivanova N."/>
            <person name="Mavromatis K."/>
            <person name="Mikhailova N."/>
            <person name="Pati A."/>
            <person name="Chen A."/>
            <person name="Palaniappan K."/>
            <person name="Land M."/>
            <person name="Hauser L."/>
            <person name="Chang Y.J."/>
            <person name="Jeffries C.D."/>
            <person name="Brambilla E."/>
            <person name="Rohde M."/>
            <person name="Goker M."/>
            <person name="Detter J.C."/>
            <person name="Woyke T."/>
            <person name="Bristow J."/>
            <person name="Eisen J.A."/>
            <person name="Markowitz V."/>
            <person name="Hugenholtz P."/>
            <person name="Kyrpides N.C."/>
            <person name="Klenk H.P."/>
        </authorList>
    </citation>
    <scope>NUCLEOTIDE SEQUENCE [LARGE SCALE GENOMIC DNA]</scope>
    <source>
        <strain evidence="10">DSM 17365 / JCM 13257 / WB4</strain>
    </source>
</reference>
<dbReference type="InterPro" id="IPR003400">
    <property type="entry name" value="ExbD"/>
</dbReference>
<dbReference type="GO" id="GO:0005886">
    <property type="term" value="C:plasma membrane"/>
    <property type="evidence" value="ECO:0007669"/>
    <property type="project" value="UniProtKB-SubCell"/>
</dbReference>
<keyword evidence="3" id="KW-1003">Cell membrane</keyword>
<dbReference type="AlphaFoldDB" id="E4T1J9"/>
<dbReference type="Proteomes" id="UP000008718">
    <property type="component" value="Chromosome"/>
</dbReference>
<dbReference type="PANTHER" id="PTHR30558">
    <property type="entry name" value="EXBD MEMBRANE COMPONENT OF PMF-DRIVEN MACROMOLECULE IMPORT SYSTEM"/>
    <property type="match status" value="1"/>
</dbReference>
<dbReference type="eggNOG" id="COG0848">
    <property type="taxonomic scope" value="Bacteria"/>
</dbReference>
<feature type="transmembrane region" description="Helical" evidence="8">
    <location>
        <begin position="21"/>
        <end position="45"/>
    </location>
</feature>
<dbReference type="Pfam" id="PF02472">
    <property type="entry name" value="ExbD"/>
    <property type="match status" value="1"/>
</dbReference>
<keyword evidence="7" id="KW-0653">Protein transport</keyword>
<dbReference type="EMBL" id="CP002345">
    <property type="protein sequence ID" value="ADQ78593.1"/>
    <property type="molecule type" value="Genomic_DNA"/>
</dbReference>
<dbReference type="RefSeq" id="WP_013443962.1">
    <property type="nucleotide sequence ID" value="NC_014734.1"/>
</dbReference>
<evidence type="ECO:0000313" key="10">
    <source>
        <dbReference type="Proteomes" id="UP000008718"/>
    </source>
</evidence>
<dbReference type="PANTHER" id="PTHR30558:SF7">
    <property type="entry name" value="TOL-PAL SYSTEM PROTEIN TOLR"/>
    <property type="match status" value="1"/>
</dbReference>
<evidence type="ECO:0000256" key="4">
    <source>
        <dbReference type="ARBA" id="ARBA00022692"/>
    </source>
</evidence>
<evidence type="ECO:0000256" key="6">
    <source>
        <dbReference type="ARBA" id="ARBA00023136"/>
    </source>
</evidence>
<evidence type="ECO:0000313" key="9">
    <source>
        <dbReference type="EMBL" id="ADQ78593.1"/>
    </source>
</evidence>
<reference key="1">
    <citation type="submission" date="2010-11" db="EMBL/GenBank/DDBJ databases">
        <title>The complete genome of Paludibacter propionicigenes DSM 17365.</title>
        <authorList>
            <consortium name="US DOE Joint Genome Institute (JGI-PGF)"/>
            <person name="Lucas S."/>
            <person name="Copeland A."/>
            <person name="Lapidus A."/>
            <person name="Bruce D."/>
            <person name="Goodwin L."/>
            <person name="Pitluck S."/>
            <person name="Kyrpides N."/>
            <person name="Mavromatis K."/>
            <person name="Ivanova N."/>
            <person name="Munk A.C."/>
            <person name="Brettin T."/>
            <person name="Detter J.C."/>
            <person name="Han C."/>
            <person name="Tapia R."/>
            <person name="Land M."/>
            <person name="Hauser L."/>
            <person name="Markowitz V."/>
            <person name="Cheng J.-F."/>
            <person name="Hugenholtz P."/>
            <person name="Woyke T."/>
            <person name="Wu D."/>
            <person name="Gronow S."/>
            <person name="Wellnitz S."/>
            <person name="Brambilla E."/>
            <person name="Klenk H.-P."/>
            <person name="Eisen J.A."/>
        </authorList>
    </citation>
    <scope>NUCLEOTIDE SEQUENCE</scope>
    <source>
        <strain>WB4</strain>
    </source>
</reference>
<evidence type="ECO:0000256" key="5">
    <source>
        <dbReference type="ARBA" id="ARBA00022989"/>
    </source>
</evidence>
<gene>
    <name evidence="9" type="ordered locus">Palpr_0433</name>
</gene>
<dbReference type="GO" id="GO:0022857">
    <property type="term" value="F:transmembrane transporter activity"/>
    <property type="evidence" value="ECO:0007669"/>
    <property type="project" value="InterPro"/>
</dbReference>
<keyword evidence="4 7" id="KW-0812">Transmembrane</keyword>
<comment type="subcellular location">
    <subcellularLocation>
        <location evidence="1">Cell membrane</location>
        <topology evidence="1">Single-pass membrane protein</topology>
    </subcellularLocation>
    <subcellularLocation>
        <location evidence="7">Cell membrane</location>
        <topology evidence="7">Single-pass type II membrane protein</topology>
    </subcellularLocation>
</comment>
<name>E4T1J9_PALPW</name>
<dbReference type="GO" id="GO:0015031">
    <property type="term" value="P:protein transport"/>
    <property type="evidence" value="ECO:0007669"/>
    <property type="project" value="UniProtKB-KW"/>
</dbReference>
<dbReference type="KEGG" id="ppn:Palpr_0433"/>
<dbReference type="OrthoDB" id="9793581at2"/>
<organism evidence="9 10">
    <name type="scientific">Paludibacter propionicigenes (strain DSM 17365 / JCM 13257 / WB4)</name>
    <dbReference type="NCBI Taxonomy" id="694427"/>
    <lineage>
        <taxon>Bacteria</taxon>
        <taxon>Pseudomonadati</taxon>
        <taxon>Bacteroidota</taxon>
        <taxon>Bacteroidia</taxon>
        <taxon>Bacteroidales</taxon>
        <taxon>Paludibacteraceae</taxon>
        <taxon>Paludibacter</taxon>
    </lineage>
</organism>
<keyword evidence="10" id="KW-1185">Reference proteome</keyword>
<sequence length="137" mass="15651">MKIERRKLRTAEVYTASLNDIMFFLLLFFLIVSTLVTPATIQVLLPKSKTSSDVVVKKQINLTITADHKYYIEKKEITFEEIEPQLAALVAKKKEKEEMIVLLHADKSLNLQDAVSVIDIGNKLKVKMILFTKKENG</sequence>
<dbReference type="Gene3D" id="3.30.420.270">
    <property type="match status" value="1"/>
</dbReference>
<keyword evidence="5 8" id="KW-1133">Transmembrane helix</keyword>
<proteinExistence type="inferred from homology"/>
<comment type="similarity">
    <text evidence="2 7">Belongs to the ExbD/TolR family.</text>
</comment>
<evidence type="ECO:0000256" key="8">
    <source>
        <dbReference type="SAM" id="Phobius"/>
    </source>
</evidence>
<evidence type="ECO:0000256" key="3">
    <source>
        <dbReference type="ARBA" id="ARBA00022475"/>
    </source>
</evidence>